<dbReference type="InterPro" id="IPR032172">
    <property type="entry name" value="FXR1_C1"/>
</dbReference>
<evidence type="ECO:0000256" key="5">
    <source>
        <dbReference type="ARBA" id="ARBA00022737"/>
    </source>
</evidence>
<dbReference type="PROSITE" id="PS51641">
    <property type="entry name" value="AGENET_LIKE"/>
    <property type="match status" value="1"/>
</dbReference>
<dbReference type="PANTHER" id="PTHR10603">
    <property type="entry name" value="FRAGILE X MENTAL RETARDATION SYNDROME-RELATED PROTEIN"/>
    <property type="match status" value="1"/>
</dbReference>
<dbReference type="GO" id="GO:0098793">
    <property type="term" value="C:presynapse"/>
    <property type="evidence" value="ECO:0007669"/>
    <property type="project" value="GOC"/>
</dbReference>
<evidence type="ECO:0000256" key="4">
    <source>
        <dbReference type="ARBA" id="ARBA00022541"/>
    </source>
</evidence>
<evidence type="ECO:0000313" key="11">
    <source>
        <dbReference type="Proteomes" id="UP000694701"/>
    </source>
</evidence>
<dbReference type="GO" id="GO:0005634">
    <property type="term" value="C:nucleus"/>
    <property type="evidence" value="ECO:0007669"/>
    <property type="project" value="TreeGrafter"/>
</dbReference>
<feature type="compositionally biased region" description="Gly residues" evidence="8">
    <location>
        <begin position="463"/>
        <end position="475"/>
    </location>
</feature>
<feature type="compositionally biased region" description="Basic and acidic residues" evidence="8">
    <location>
        <begin position="558"/>
        <end position="590"/>
    </location>
</feature>
<dbReference type="GO" id="GO:0048170">
    <property type="term" value="P:positive regulation of long-term neuronal synaptic plasticity"/>
    <property type="evidence" value="ECO:0007669"/>
    <property type="project" value="TreeGrafter"/>
</dbReference>
<keyword evidence="3" id="KW-0963">Cytoplasm</keyword>
<reference evidence="10" key="1">
    <citation type="submission" date="2025-08" db="UniProtKB">
        <authorList>
            <consortium name="Ensembl"/>
        </authorList>
    </citation>
    <scope>IDENTIFICATION</scope>
</reference>
<dbReference type="PANTHER" id="PTHR10603:SF6">
    <property type="entry name" value="RNA-BINDING PROTEIN FXR1"/>
    <property type="match status" value="1"/>
</dbReference>
<dbReference type="AlphaFoldDB" id="A0A8C2J1K8"/>
<keyword evidence="6 7" id="KW-0694">RNA-binding</keyword>
<dbReference type="GO" id="GO:0007517">
    <property type="term" value="P:muscle organ development"/>
    <property type="evidence" value="ECO:0007669"/>
    <property type="project" value="UniProtKB-KW"/>
</dbReference>
<comment type="similarity">
    <text evidence="2">Belongs to the FMR1 family.</text>
</comment>
<feature type="compositionally biased region" description="Basic and acidic residues" evidence="8">
    <location>
        <begin position="440"/>
        <end position="460"/>
    </location>
</feature>
<dbReference type="FunFam" id="3.30.1370.10:FF:000017">
    <property type="entry name" value="Fragile X mental retardation syndrome-related protein 1"/>
    <property type="match status" value="1"/>
</dbReference>
<dbReference type="InterPro" id="IPR047496">
    <property type="entry name" value="KH_I_FXR1_rpt3"/>
</dbReference>
<feature type="compositionally biased region" description="Polar residues" evidence="8">
    <location>
        <begin position="539"/>
        <end position="549"/>
    </location>
</feature>
<dbReference type="InterPro" id="IPR040472">
    <property type="entry name" value="FMRP_KH0"/>
</dbReference>
<dbReference type="GO" id="GO:0045727">
    <property type="term" value="P:positive regulation of translation"/>
    <property type="evidence" value="ECO:0007669"/>
    <property type="project" value="TreeGrafter"/>
</dbReference>
<dbReference type="Pfam" id="PF17904">
    <property type="entry name" value="KH_9"/>
    <property type="match status" value="1"/>
</dbReference>
<evidence type="ECO:0000256" key="1">
    <source>
        <dbReference type="ARBA" id="ARBA00004331"/>
    </source>
</evidence>
<evidence type="ECO:0000313" key="10">
    <source>
        <dbReference type="Ensembl" id="ENSCCRP00020088517.1"/>
    </source>
</evidence>
<dbReference type="InterPro" id="IPR047427">
    <property type="entry name" value="Tudor_Agenet_FXR1_rpt2"/>
</dbReference>
<dbReference type="InterPro" id="IPR008395">
    <property type="entry name" value="Agenet-like_dom"/>
</dbReference>
<dbReference type="Pfam" id="PF18336">
    <property type="entry name" value="Tudor_FRX1"/>
    <property type="match status" value="1"/>
</dbReference>
<dbReference type="Pfam" id="PF12235">
    <property type="entry name" value="FXMRP1_C_core"/>
    <property type="match status" value="1"/>
</dbReference>
<dbReference type="InterPro" id="IPR036612">
    <property type="entry name" value="KH_dom_type_1_sf"/>
</dbReference>
<dbReference type="CDD" id="cd20475">
    <property type="entry name" value="Tudor_Agenet_FXR1_rpt2"/>
    <property type="match status" value="1"/>
</dbReference>
<dbReference type="InterPro" id="IPR032177">
    <property type="entry name" value="FXR_C3"/>
</dbReference>
<dbReference type="CDD" id="cd22510">
    <property type="entry name" value="KH_I_FXR1_rpt3"/>
    <property type="match status" value="1"/>
</dbReference>
<dbReference type="InterPro" id="IPR041560">
    <property type="entry name" value="Tudor_FRM1"/>
</dbReference>
<dbReference type="Gene3D" id="3.30.1370.10">
    <property type="entry name" value="K Homology domain, type 1"/>
    <property type="match status" value="2"/>
</dbReference>
<dbReference type="CDD" id="cd22507">
    <property type="entry name" value="KH_I_FXR1_rpt2"/>
    <property type="match status" value="1"/>
</dbReference>
<dbReference type="GO" id="GO:0010494">
    <property type="term" value="C:cytoplasmic stress granule"/>
    <property type="evidence" value="ECO:0007669"/>
    <property type="project" value="TreeGrafter"/>
</dbReference>
<name>A0A8C2J1K8_CYPCA</name>
<dbReference type="PROSITE" id="PS50084">
    <property type="entry name" value="KH_TYPE_1"/>
    <property type="match status" value="2"/>
</dbReference>
<dbReference type="InterPro" id="IPR022034">
    <property type="entry name" value="FMR1-like_C_core"/>
</dbReference>
<sequence>ITEGFVEKAASLYENYFLSWQPERQVPFSDVRLPPPADGKKEITEGEEVEIFSRANEQEPCGWWLAKVRMMKGDFYVIEYAACDATYNEIVTFERLRPVNRNKAVTKNTFFKCSVPVPDDLRAACENEQAHKDFKKAVGAIRIVYSPEQSELTVLSMNESTVKRVSLLSDMHLRSIRTKLLLMSRNEEATKHLESTKQLASAFQDEFTVREDLMGLAIGSHGSNIQQARKVPGVTAIELDEETGTFRVYGESAEAVQKARNFLEFLEDSVQIPRNLVGKVIGKNGKVIQEIVDKSGAVRVRIEGDNDNKLPRQEGMVPFTFVGTKESISNVQVLLEYHIAYLNEVEQLRLERLQIDEQLRQIGVGYRPVPNRPAEKDKSYATEESTSTTHINRSYTNRGRGRRGPGYTSGYGTNSEHSYASETDSERKEELSDWSMAGEEPERNPRQQRDSRRRPGEGRGRGRGGPGGRGRGSGRGASNSISSVLKDPDINPYSLLDNTETDQTADTDASDSQMYTNRRRRSRRRRTDEDTTVMDGMSESDNASLSENGLVTVADYISRAESESRQRNPRDLRKNKKDMGQVDFISEHSPAEAVSNGPTKKTPKAQPAVVNGVS</sequence>
<dbReference type="Ensembl" id="ENSCCRT00020096794.1">
    <property type="protein sequence ID" value="ENSCCRP00020088517.1"/>
    <property type="gene ID" value="ENSCCRG00020029714.1"/>
</dbReference>
<dbReference type="SUPFAM" id="SSF54791">
    <property type="entry name" value="Eukaryotic type KH-domain (KH-domain type I)"/>
    <property type="match status" value="2"/>
</dbReference>
<dbReference type="GO" id="GO:0043005">
    <property type="term" value="C:neuron projection"/>
    <property type="evidence" value="ECO:0007669"/>
    <property type="project" value="TreeGrafter"/>
</dbReference>
<evidence type="ECO:0000256" key="8">
    <source>
        <dbReference type="SAM" id="MobiDB-lite"/>
    </source>
</evidence>
<dbReference type="GO" id="GO:0003730">
    <property type="term" value="F:mRNA 3'-UTR binding"/>
    <property type="evidence" value="ECO:0007669"/>
    <property type="project" value="TreeGrafter"/>
</dbReference>
<feature type="compositionally biased region" description="Polar residues" evidence="8">
    <location>
        <begin position="382"/>
        <end position="397"/>
    </location>
</feature>
<dbReference type="SMART" id="SM00322">
    <property type="entry name" value="KH"/>
    <property type="match status" value="2"/>
</dbReference>
<dbReference type="InterPro" id="IPR040148">
    <property type="entry name" value="FMR1"/>
</dbReference>
<organism evidence="10 11">
    <name type="scientific">Cyprinus carpio</name>
    <name type="common">Common carp</name>
    <dbReference type="NCBI Taxonomy" id="7962"/>
    <lineage>
        <taxon>Eukaryota</taxon>
        <taxon>Metazoa</taxon>
        <taxon>Chordata</taxon>
        <taxon>Craniata</taxon>
        <taxon>Vertebrata</taxon>
        <taxon>Euteleostomi</taxon>
        <taxon>Actinopterygii</taxon>
        <taxon>Neopterygii</taxon>
        <taxon>Teleostei</taxon>
        <taxon>Ostariophysi</taxon>
        <taxon>Cypriniformes</taxon>
        <taxon>Cyprinidae</taxon>
        <taxon>Cyprininae</taxon>
        <taxon>Cyprinus</taxon>
    </lineage>
</organism>
<dbReference type="FunFam" id="2.30.30.140:FF:000001">
    <property type="entry name" value="Fragile X mental retardation 1, isoform CRA_e"/>
    <property type="match status" value="1"/>
</dbReference>
<feature type="region of interest" description="Disordered" evidence="8">
    <location>
        <begin position="366"/>
        <end position="614"/>
    </location>
</feature>
<evidence type="ECO:0000256" key="3">
    <source>
        <dbReference type="ARBA" id="ARBA00022490"/>
    </source>
</evidence>
<dbReference type="GO" id="GO:0099577">
    <property type="term" value="P:regulation of translation at presynapse, modulating synaptic transmission"/>
    <property type="evidence" value="ECO:0007669"/>
    <property type="project" value="TreeGrafter"/>
</dbReference>
<proteinExistence type="inferred from homology"/>
<evidence type="ECO:0000259" key="9">
    <source>
        <dbReference type="PROSITE" id="PS51641"/>
    </source>
</evidence>
<feature type="domain" description="Agenet-like" evidence="9">
    <location>
        <begin position="47"/>
        <end position="99"/>
    </location>
</feature>
<feature type="compositionally biased region" description="Acidic residues" evidence="8">
    <location>
        <begin position="499"/>
        <end position="509"/>
    </location>
</feature>
<evidence type="ECO:0000256" key="2">
    <source>
        <dbReference type="ARBA" id="ARBA00006633"/>
    </source>
</evidence>
<dbReference type="Pfam" id="PF16096">
    <property type="entry name" value="FXR_C1"/>
    <property type="match status" value="1"/>
</dbReference>
<dbReference type="InterPro" id="IPR004088">
    <property type="entry name" value="KH_dom_type_1"/>
</dbReference>
<dbReference type="FunFam" id="3.30.1370.10:FF:000004">
    <property type="entry name" value="Fragile X mental retardation 1, isoform CRA_e"/>
    <property type="match status" value="1"/>
</dbReference>
<comment type="subcellular location">
    <subcellularLocation>
        <location evidence="1">Cytoplasm</location>
        <location evidence="1">Cytoplasmic ribonucleoprotein granule</location>
    </subcellularLocation>
</comment>
<evidence type="ECO:0000256" key="7">
    <source>
        <dbReference type="PROSITE-ProRule" id="PRU00117"/>
    </source>
</evidence>
<protein>
    <submittedName>
        <fullName evidence="10">Fragile X mental retardation, autosomal homolog 1</fullName>
    </submittedName>
</protein>
<dbReference type="InterPro" id="IPR047495">
    <property type="entry name" value="KH_I_FXR1_rpt2"/>
</dbReference>
<dbReference type="Gene3D" id="2.30.30.140">
    <property type="match status" value="2"/>
</dbReference>
<dbReference type="GO" id="GO:0045182">
    <property type="term" value="F:translation regulator activity"/>
    <property type="evidence" value="ECO:0007669"/>
    <property type="project" value="TreeGrafter"/>
</dbReference>
<dbReference type="Pfam" id="PF16097">
    <property type="entry name" value="FXR_C3"/>
    <property type="match status" value="1"/>
</dbReference>
<keyword evidence="5" id="KW-0677">Repeat</keyword>
<dbReference type="GO" id="GO:0043488">
    <property type="term" value="P:regulation of mRNA stability"/>
    <property type="evidence" value="ECO:0007669"/>
    <property type="project" value="TreeGrafter"/>
</dbReference>
<dbReference type="Proteomes" id="UP000694701">
    <property type="component" value="Unplaced"/>
</dbReference>
<dbReference type="Pfam" id="PF00013">
    <property type="entry name" value="KH_1"/>
    <property type="match status" value="2"/>
</dbReference>
<dbReference type="GO" id="GO:0051028">
    <property type="term" value="P:mRNA transport"/>
    <property type="evidence" value="ECO:0007669"/>
    <property type="project" value="TreeGrafter"/>
</dbReference>
<dbReference type="InterPro" id="IPR004087">
    <property type="entry name" value="KH_dom"/>
</dbReference>
<accession>A0A8C2J1K8</accession>
<keyword evidence="4" id="KW-0517">Myogenesis</keyword>
<evidence type="ECO:0000256" key="6">
    <source>
        <dbReference type="ARBA" id="ARBA00022884"/>
    </source>
</evidence>
<dbReference type="Pfam" id="PF05641">
    <property type="entry name" value="Agenet"/>
    <property type="match status" value="1"/>
</dbReference>
<feature type="compositionally biased region" description="Polar residues" evidence="8">
    <location>
        <begin position="410"/>
        <end position="422"/>
    </location>
</feature>